<keyword evidence="14" id="KW-1185">Reference proteome</keyword>
<dbReference type="InterPro" id="IPR035979">
    <property type="entry name" value="RBD_domain_sf"/>
</dbReference>
<dbReference type="FunFam" id="3.10.450.50:FF:000004">
    <property type="entry name" value="Nuclear RNA export factor 1"/>
    <property type="match status" value="1"/>
</dbReference>
<dbReference type="Bgee" id="ENSCPOG00000003136">
    <property type="expression patterns" value="Expressed in hypothalamus and 11 other cell types or tissues"/>
</dbReference>
<dbReference type="SUPFAM" id="SSF52058">
    <property type="entry name" value="L domain-like"/>
    <property type="match status" value="1"/>
</dbReference>
<evidence type="ECO:0000256" key="9">
    <source>
        <dbReference type="ARBA" id="ARBA00022884"/>
    </source>
</evidence>
<evidence type="ECO:0000256" key="3">
    <source>
        <dbReference type="ARBA" id="ARBA00009285"/>
    </source>
</evidence>
<keyword evidence="8" id="KW-0509">mRNA transport</keyword>
<dbReference type="GO" id="GO:0003723">
    <property type="term" value="F:RNA binding"/>
    <property type="evidence" value="ECO:0007669"/>
    <property type="project" value="UniProtKB-KW"/>
</dbReference>
<dbReference type="InterPro" id="IPR015245">
    <property type="entry name" value="Tap_RNA-bd"/>
</dbReference>
<dbReference type="VEuPathDB" id="HostDB:ENSCPOG00000003136"/>
<dbReference type="FunFam" id="3.80.10.10:FF:000384">
    <property type="entry name" value="Nuclear RNA export factor 1"/>
    <property type="match status" value="1"/>
</dbReference>
<feature type="region of interest" description="Disordered" evidence="11">
    <location>
        <begin position="32"/>
        <end position="70"/>
    </location>
</feature>
<dbReference type="PROSITE" id="PS51450">
    <property type="entry name" value="LRR"/>
    <property type="match status" value="2"/>
</dbReference>
<dbReference type="AlphaFoldDB" id="H0W1K5"/>
<dbReference type="Gene3D" id="3.10.450.50">
    <property type="match status" value="1"/>
</dbReference>
<evidence type="ECO:0000256" key="10">
    <source>
        <dbReference type="ARBA" id="ARBA00023242"/>
    </source>
</evidence>
<evidence type="ECO:0000256" key="11">
    <source>
        <dbReference type="SAM" id="MobiDB-lite"/>
    </source>
</evidence>
<reference evidence="14" key="1">
    <citation type="journal article" date="2011" name="Nature">
        <title>A high-resolution map of human evolutionary constraint using 29 mammals.</title>
        <authorList>
            <person name="Lindblad-Toh K."/>
            <person name="Garber M."/>
            <person name="Zuk O."/>
            <person name="Lin M.F."/>
            <person name="Parker B.J."/>
            <person name="Washietl S."/>
            <person name="Kheradpour P."/>
            <person name="Ernst J."/>
            <person name="Jordan G."/>
            <person name="Mauceli E."/>
            <person name="Ward L.D."/>
            <person name="Lowe C.B."/>
            <person name="Holloway A.K."/>
            <person name="Clamp M."/>
            <person name="Gnerre S."/>
            <person name="Alfoldi J."/>
            <person name="Beal K."/>
            <person name="Chang J."/>
            <person name="Clawson H."/>
            <person name="Cuff J."/>
            <person name="Di Palma F."/>
            <person name="Fitzgerald S."/>
            <person name="Flicek P."/>
            <person name="Guttman M."/>
            <person name="Hubisz M.J."/>
            <person name="Jaffe D.B."/>
            <person name="Jungreis I."/>
            <person name="Kent W.J."/>
            <person name="Kostka D."/>
            <person name="Lara M."/>
            <person name="Martins A.L."/>
            <person name="Massingham T."/>
            <person name="Moltke I."/>
            <person name="Raney B.J."/>
            <person name="Rasmussen M.D."/>
            <person name="Robinson J."/>
            <person name="Stark A."/>
            <person name="Vilella A.J."/>
            <person name="Wen J."/>
            <person name="Xie X."/>
            <person name="Zody M.C."/>
            <person name="Baldwin J."/>
            <person name="Bloom T."/>
            <person name="Chin C.W."/>
            <person name="Heiman D."/>
            <person name="Nicol R."/>
            <person name="Nusbaum C."/>
            <person name="Young S."/>
            <person name="Wilkinson J."/>
            <person name="Worley K.C."/>
            <person name="Kovar C.L."/>
            <person name="Muzny D.M."/>
            <person name="Gibbs R.A."/>
            <person name="Cree A."/>
            <person name="Dihn H.H."/>
            <person name="Fowler G."/>
            <person name="Jhangiani S."/>
            <person name="Joshi V."/>
            <person name="Lee S."/>
            <person name="Lewis L.R."/>
            <person name="Nazareth L.V."/>
            <person name="Okwuonu G."/>
            <person name="Santibanez J."/>
            <person name="Warren W.C."/>
            <person name="Mardis E.R."/>
            <person name="Weinstock G.M."/>
            <person name="Wilson R.K."/>
            <person name="Delehaunty K."/>
            <person name="Dooling D."/>
            <person name="Fronik C."/>
            <person name="Fulton L."/>
            <person name="Fulton B."/>
            <person name="Graves T."/>
            <person name="Minx P."/>
            <person name="Sodergren E."/>
            <person name="Birney E."/>
            <person name="Margulies E.H."/>
            <person name="Herrero J."/>
            <person name="Green E.D."/>
            <person name="Haussler D."/>
            <person name="Siepel A."/>
            <person name="Goldman N."/>
            <person name="Pollard K.S."/>
            <person name="Pedersen J.S."/>
            <person name="Lander E.S."/>
            <person name="Kellis M."/>
        </authorList>
    </citation>
    <scope>NUCLEOTIDE SEQUENCE [LARGE SCALE GENOMIC DNA]</scope>
    <source>
        <strain evidence="14">2N</strain>
    </source>
</reference>
<evidence type="ECO:0000259" key="12">
    <source>
        <dbReference type="PROSITE" id="PS50177"/>
    </source>
</evidence>
<dbReference type="Gene3D" id="1.10.8.10">
    <property type="entry name" value="DNA helicase RuvA subunit, C-terminal domain"/>
    <property type="match status" value="1"/>
</dbReference>
<dbReference type="SUPFAM" id="SSF54427">
    <property type="entry name" value="NTF2-like"/>
    <property type="match status" value="1"/>
</dbReference>
<dbReference type="InterPro" id="IPR032675">
    <property type="entry name" value="LRR_dom_sf"/>
</dbReference>
<protein>
    <recommendedName>
        <fullName evidence="12">NTF2 domain-containing protein</fullName>
    </recommendedName>
</protein>
<evidence type="ECO:0000256" key="7">
    <source>
        <dbReference type="ARBA" id="ARBA00022737"/>
    </source>
</evidence>
<dbReference type="InterPro" id="IPR032710">
    <property type="entry name" value="NTF2-like_dom_sf"/>
</dbReference>
<evidence type="ECO:0000313" key="13">
    <source>
        <dbReference type="Ensembl" id="ENSCPOP00000016845.2"/>
    </source>
</evidence>
<dbReference type="SUPFAM" id="SSF54928">
    <property type="entry name" value="RNA-binding domain, RBD"/>
    <property type="match status" value="1"/>
</dbReference>
<name>H0W1K5_CAVPO</name>
<dbReference type="PANTHER" id="PTHR10662:SF15">
    <property type="entry name" value="NUCLEAR RNA EXPORT FACTOR 5"/>
    <property type="match status" value="1"/>
</dbReference>
<keyword evidence="7" id="KW-0677">Repeat</keyword>
<reference evidence="13" key="3">
    <citation type="submission" date="2025-09" db="UniProtKB">
        <authorList>
            <consortium name="Ensembl"/>
        </authorList>
    </citation>
    <scope>IDENTIFICATION</scope>
    <source>
        <strain evidence="13">2N</strain>
    </source>
</reference>
<evidence type="ECO:0000256" key="4">
    <source>
        <dbReference type="ARBA" id="ARBA00022448"/>
    </source>
</evidence>
<dbReference type="Gene3D" id="3.80.10.10">
    <property type="entry name" value="Ribonuclease Inhibitor"/>
    <property type="match status" value="1"/>
</dbReference>
<dbReference type="InterPro" id="IPR030217">
    <property type="entry name" value="NXF_fam"/>
</dbReference>
<evidence type="ECO:0000256" key="5">
    <source>
        <dbReference type="ARBA" id="ARBA00022490"/>
    </source>
</evidence>
<evidence type="ECO:0000256" key="1">
    <source>
        <dbReference type="ARBA" id="ARBA00004123"/>
    </source>
</evidence>
<evidence type="ECO:0000256" key="6">
    <source>
        <dbReference type="ARBA" id="ARBA00022614"/>
    </source>
</evidence>
<dbReference type="GO" id="GO:0005737">
    <property type="term" value="C:cytoplasm"/>
    <property type="evidence" value="ECO:0007669"/>
    <property type="project" value="UniProtKB-SubCell"/>
</dbReference>
<dbReference type="GeneTree" id="ENSGT00390000007539"/>
<keyword evidence="6" id="KW-0433">Leucine-rich repeat</keyword>
<dbReference type="Pfam" id="PF24048">
    <property type="entry name" value="LRR_NXF1-5"/>
    <property type="match status" value="1"/>
</dbReference>
<dbReference type="FunFam" id="3.30.70.330:FF:000165">
    <property type="entry name" value="nuclear RNA export factor 1"/>
    <property type="match status" value="1"/>
</dbReference>
<dbReference type="PROSITE" id="PS50177">
    <property type="entry name" value="NTF2_DOMAIN"/>
    <property type="match status" value="1"/>
</dbReference>
<dbReference type="InterPro" id="IPR018222">
    <property type="entry name" value="Nuclear_transport_factor_2_euk"/>
</dbReference>
<proteinExistence type="inferred from homology"/>
<dbReference type="InterPro" id="IPR001611">
    <property type="entry name" value="Leu-rich_rpt"/>
</dbReference>
<sequence length="644" mass="74436">MCSQRKEFGTFRNKGPQAKDWAEMQQFRYGDGTSALRRRRGNGRASYGNFDRRSTRHEHSRHGLLSSHFPKDDSNAIKDFYEDRRVRYIPYVRQHHRSRGRGCDVHKSRVNVCRDPQLRDREMKMDTRDGTRQSWFKVTIPLGRTYDKTWLMNLIQCHCSVSFSPVDFHYIENRALFFVQGVSTASAIKDASNKIYDEENQKIRIFVNPSAVPYSVQNKFTPEQMKQLKVMQTQSMLRTHFPYTPLLPSGPGALVAASHTASQPFPLSPQLTMKKRYDVSQKALNLQKLRFDPDLMDHEIDIILNRRSCMVAALKIIERNFPELLSLNLQNNKLYKLDGLSDIVEKGPQVKILNLSENELKSIRELDKVKGLKLEELWLQGNPFCSKYADQSAYVSAIQDFFPKLLRLDGQELRPPTVNDIDLRKLVESCKESYKGSETLKNLILQFLQEYYLIYDYGERQGLLSAYHNEACFSLTIPLNAMDLDTSNLCEYFKYSRNLKTLKEPDLRRQLLKYTKRDIVDCLCVLPKTRHDCDTFVVDMWLQTEKMLCFSVNGVFKEIQGTSQGCVHAFTRTFIATPGSSTRLCIVNDHLFVRDARPDEIQSAFSIPVATPCSSSTSTLSQEHQRMAHAFSIQSGMKLQWAQK</sequence>
<dbReference type="InterPro" id="IPR002075">
    <property type="entry name" value="NTF2_dom"/>
</dbReference>
<feature type="domain" description="NTF2" evidence="12">
    <location>
        <begin position="443"/>
        <end position="593"/>
    </location>
</feature>
<accession>H0W1K5</accession>
<dbReference type="Pfam" id="PF22602">
    <property type="entry name" value="NXF_NTF2"/>
    <property type="match status" value="1"/>
</dbReference>
<dbReference type="InterPro" id="IPR057125">
    <property type="entry name" value="NXF1/2/3/5-like_LRR"/>
</dbReference>
<dbReference type="InParanoid" id="H0W1K5"/>
<dbReference type="OMA" id="EWNYARA"/>
<dbReference type="PANTHER" id="PTHR10662">
    <property type="entry name" value="NUCLEAR RNA EXPORT FACTOR"/>
    <property type="match status" value="1"/>
</dbReference>
<dbReference type="Pfam" id="PF09162">
    <property type="entry name" value="Tap-RNA_bind"/>
    <property type="match status" value="1"/>
</dbReference>
<dbReference type="Ensembl" id="ENSCPOT00000027648.2">
    <property type="protein sequence ID" value="ENSCPOP00000016845.2"/>
    <property type="gene ID" value="ENSCPOG00000003136.4"/>
</dbReference>
<dbReference type="Proteomes" id="UP000005447">
    <property type="component" value="Unassembled WGS sequence"/>
</dbReference>
<evidence type="ECO:0000313" key="14">
    <source>
        <dbReference type="Proteomes" id="UP000005447"/>
    </source>
</evidence>
<gene>
    <name evidence="13" type="primary">LOC100716734</name>
</gene>
<evidence type="ECO:0000256" key="8">
    <source>
        <dbReference type="ARBA" id="ARBA00022816"/>
    </source>
</evidence>
<keyword evidence="10" id="KW-0539">Nucleus</keyword>
<keyword evidence="9" id="KW-0694">RNA-binding</keyword>
<comment type="subcellular location">
    <subcellularLocation>
        <location evidence="2">Cytoplasm</location>
    </subcellularLocation>
    <subcellularLocation>
        <location evidence="1">Nucleus</location>
    </subcellularLocation>
</comment>
<comment type="similarity">
    <text evidence="3">Belongs to the NXF family.</text>
</comment>
<keyword evidence="5" id="KW-0963">Cytoplasm</keyword>
<evidence type="ECO:0000256" key="2">
    <source>
        <dbReference type="ARBA" id="ARBA00004496"/>
    </source>
</evidence>
<dbReference type="InterPro" id="IPR012677">
    <property type="entry name" value="Nucleotide-bd_a/b_plait_sf"/>
</dbReference>
<organism evidence="13 14">
    <name type="scientific">Cavia porcellus</name>
    <name type="common">Guinea pig</name>
    <dbReference type="NCBI Taxonomy" id="10141"/>
    <lineage>
        <taxon>Eukaryota</taxon>
        <taxon>Metazoa</taxon>
        <taxon>Chordata</taxon>
        <taxon>Craniata</taxon>
        <taxon>Vertebrata</taxon>
        <taxon>Euteleostomi</taxon>
        <taxon>Mammalia</taxon>
        <taxon>Eutheria</taxon>
        <taxon>Euarchontoglires</taxon>
        <taxon>Glires</taxon>
        <taxon>Rodentia</taxon>
        <taxon>Hystricomorpha</taxon>
        <taxon>Caviidae</taxon>
        <taxon>Cavia</taxon>
    </lineage>
</organism>
<dbReference type="EMBL" id="AAKN02029021">
    <property type="status" value="NOT_ANNOTATED_CDS"/>
    <property type="molecule type" value="Genomic_DNA"/>
</dbReference>
<keyword evidence="4" id="KW-0813">Transport</keyword>
<dbReference type="GO" id="GO:0005634">
    <property type="term" value="C:nucleus"/>
    <property type="evidence" value="ECO:0007669"/>
    <property type="project" value="UniProtKB-SubCell"/>
</dbReference>
<dbReference type="STRING" id="10141.ENSCPOP00000016845"/>
<dbReference type="Gene3D" id="3.30.70.330">
    <property type="match status" value="1"/>
</dbReference>
<reference evidence="13" key="2">
    <citation type="submission" date="2025-08" db="UniProtKB">
        <authorList>
            <consortium name="Ensembl"/>
        </authorList>
    </citation>
    <scope>IDENTIFICATION</scope>
    <source>
        <strain evidence="13">2N</strain>
    </source>
</reference>
<dbReference type="GO" id="GO:0016973">
    <property type="term" value="P:poly(A)+ mRNA export from nucleus"/>
    <property type="evidence" value="ECO:0007669"/>
    <property type="project" value="TreeGrafter"/>
</dbReference>